<evidence type="ECO:0000259" key="13">
    <source>
        <dbReference type="Pfam" id="PF00593"/>
    </source>
</evidence>
<evidence type="ECO:0000259" key="14">
    <source>
        <dbReference type="Pfam" id="PF07715"/>
    </source>
</evidence>
<evidence type="ECO:0000256" key="11">
    <source>
        <dbReference type="RuleBase" id="RU003357"/>
    </source>
</evidence>
<protein>
    <submittedName>
        <fullName evidence="15">TonB-dependent receptor</fullName>
    </submittedName>
</protein>
<comment type="subcellular location">
    <subcellularLocation>
        <location evidence="1 10">Cell outer membrane</location>
        <topology evidence="1 10">Multi-pass membrane protein</topology>
    </subcellularLocation>
</comment>
<dbReference type="InterPro" id="IPR000531">
    <property type="entry name" value="Beta-barrel_TonB"/>
</dbReference>
<dbReference type="CDD" id="cd01347">
    <property type="entry name" value="ligand_gated_channel"/>
    <property type="match status" value="1"/>
</dbReference>
<name>A0A4Z0FBL8_9GAMM</name>
<evidence type="ECO:0000256" key="10">
    <source>
        <dbReference type="PROSITE-ProRule" id="PRU01360"/>
    </source>
</evidence>
<dbReference type="GO" id="GO:0015344">
    <property type="term" value="F:siderophore uptake transmembrane transporter activity"/>
    <property type="evidence" value="ECO:0007669"/>
    <property type="project" value="TreeGrafter"/>
</dbReference>
<evidence type="ECO:0000256" key="7">
    <source>
        <dbReference type="ARBA" id="ARBA00023077"/>
    </source>
</evidence>
<dbReference type="Pfam" id="PF00593">
    <property type="entry name" value="TonB_dep_Rec_b-barrel"/>
    <property type="match status" value="1"/>
</dbReference>
<keyword evidence="4 10" id="KW-0812">Transmembrane</keyword>
<keyword evidence="9 10" id="KW-0998">Cell outer membrane</keyword>
<feature type="domain" description="TonB-dependent receptor-like beta-barrel" evidence="13">
    <location>
        <begin position="303"/>
        <end position="742"/>
    </location>
</feature>
<evidence type="ECO:0000313" key="15">
    <source>
        <dbReference type="EMBL" id="TFZ82896.1"/>
    </source>
</evidence>
<feature type="domain" description="TonB-dependent receptor plug" evidence="14">
    <location>
        <begin position="50"/>
        <end position="163"/>
    </location>
</feature>
<dbReference type="SUPFAM" id="SSF56935">
    <property type="entry name" value="Porins"/>
    <property type="match status" value="1"/>
</dbReference>
<dbReference type="PANTHER" id="PTHR30069:SF53">
    <property type="entry name" value="COLICIN I RECEPTOR-RELATED"/>
    <property type="match status" value="1"/>
</dbReference>
<evidence type="ECO:0000256" key="6">
    <source>
        <dbReference type="ARBA" id="ARBA00023065"/>
    </source>
</evidence>
<accession>A0A4Z0FBL8</accession>
<dbReference type="RefSeq" id="WP_135281566.1">
    <property type="nucleotide sequence ID" value="NZ_SRIO01000006.1"/>
</dbReference>
<dbReference type="EMBL" id="SRIO01000006">
    <property type="protein sequence ID" value="TFZ82896.1"/>
    <property type="molecule type" value="Genomic_DNA"/>
</dbReference>
<dbReference type="InterPro" id="IPR012910">
    <property type="entry name" value="Plug_dom"/>
</dbReference>
<dbReference type="PROSITE" id="PS52016">
    <property type="entry name" value="TONB_DEPENDENT_REC_3"/>
    <property type="match status" value="1"/>
</dbReference>
<evidence type="ECO:0000256" key="12">
    <source>
        <dbReference type="SAM" id="MobiDB-lite"/>
    </source>
</evidence>
<keyword evidence="2 10" id="KW-0813">Transport</keyword>
<keyword evidence="3 10" id="KW-1134">Transmembrane beta strand</keyword>
<dbReference type="GO" id="GO:0044718">
    <property type="term" value="P:siderophore transmembrane transport"/>
    <property type="evidence" value="ECO:0007669"/>
    <property type="project" value="TreeGrafter"/>
</dbReference>
<proteinExistence type="inferred from homology"/>
<dbReference type="InterPro" id="IPR037066">
    <property type="entry name" value="Plug_dom_sf"/>
</dbReference>
<reference evidence="15 16" key="1">
    <citation type="journal article" date="2019" name="ISME J.">
        <title>Candidatus Macondimonas diazotrophica, a novel gammaproteobacterial genus dominating crude-oil-contaminated coastal sediments.</title>
        <authorList>
            <person name="Karthikeyan S."/>
            <person name="Konstantinidis K."/>
        </authorList>
    </citation>
    <scope>NUCLEOTIDE SEQUENCE [LARGE SCALE GENOMIC DNA]</scope>
    <source>
        <strain evidence="15 16">KTK01</strain>
    </source>
</reference>
<keyword evidence="8 10" id="KW-0472">Membrane</keyword>
<dbReference type="PANTHER" id="PTHR30069">
    <property type="entry name" value="TONB-DEPENDENT OUTER MEMBRANE RECEPTOR"/>
    <property type="match status" value="1"/>
</dbReference>
<dbReference type="AlphaFoldDB" id="A0A4Z0FBL8"/>
<evidence type="ECO:0000256" key="2">
    <source>
        <dbReference type="ARBA" id="ARBA00022448"/>
    </source>
</evidence>
<dbReference type="InterPro" id="IPR039426">
    <property type="entry name" value="TonB-dep_rcpt-like"/>
</dbReference>
<comment type="similarity">
    <text evidence="10 11">Belongs to the TonB-dependent receptor family.</text>
</comment>
<keyword evidence="16" id="KW-1185">Reference proteome</keyword>
<evidence type="ECO:0000256" key="5">
    <source>
        <dbReference type="ARBA" id="ARBA00022729"/>
    </source>
</evidence>
<evidence type="ECO:0000256" key="1">
    <source>
        <dbReference type="ARBA" id="ARBA00004571"/>
    </source>
</evidence>
<evidence type="ECO:0000256" key="4">
    <source>
        <dbReference type="ARBA" id="ARBA00022692"/>
    </source>
</evidence>
<dbReference type="Proteomes" id="UP000297890">
    <property type="component" value="Unassembled WGS sequence"/>
</dbReference>
<keyword evidence="15" id="KW-0675">Receptor</keyword>
<organism evidence="15 16">
    <name type="scientific">Candidatus Macondimonas diazotrophica</name>
    <dbReference type="NCBI Taxonomy" id="2305248"/>
    <lineage>
        <taxon>Bacteria</taxon>
        <taxon>Pseudomonadati</taxon>
        <taxon>Pseudomonadota</taxon>
        <taxon>Gammaproteobacteria</taxon>
        <taxon>Chromatiales</taxon>
        <taxon>Ectothiorhodospiraceae</taxon>
        <taxon>Candidatus Macondimonas</taxon>
    </lineage>
</organism>
<dbReference type="Gene3D" id="2.40.170.20">
    <property type="entry name" value="TonB-dependent receptor, beta-barrel domain"/>
    <property type="match status" value="1"/>
</dbReference>
<dbReference type="OrthoDB" id="9764669at2"/>
<dbReference type="InterPro" id="IPR036942">
    <property type="entry name" value="Beta-barrel_TonB_sf"/>
</dbReference>
<keyword evidence="7 11" id="KW-0798">TonB box</keyword>
<keyword evidence="5" id="KW-0732">Signal</keyword>
<evidence type="ECO:0000313" key="16">
    <source>
        <dbReference type="Proteomes" id="UP000297890"/>
    </source>
</evidence>
<comment type="caution">
    <text evidence="15">The sequence shown here is derived from an EMBL/GenBank/DDBJ whole genome shotgun (WGS) entry which is preliminary data.</text>
</comment>
<keyword evidence="6" id="KW-0406">Ion transport</keyword>
<evidence type="ECO:0000256" key="3">
    <source>
        <dbReference type="ARBA" id="ARBA00022452"/>
    </source>
</evidence>
<dbReference type="GO" id="GO:0009279">
    <property type="term" value="C:cell outer membrane"/>
    <property type="evidence" value="ECO:0007669"/>
    <property type="project" value="UniProtKB-SubCell"/>
</dbReference>
<evidence type="ECO:0000256" key="8">
    <source>
        <dbReference type="ARBA" id="ARBA00023136"/>
    </source>
</evidence>
<feature type="region of interest" description="Disordered" evidence="12">
    <location>
        <begin position="374"/>
        <end position="406"/>
    </location>
</feature>
<sequence>MEGVRMVFSRLTVVTVLIPWAVQGEPAPADAMLEAVVVQGRGASAPTVPENLPASTAGVDAGLIAESVNAMTSAETLKYLPSMLVRERYIGDRNGIVATRTTGSIDSAGSIVYADGLLLSNFLGNSYSYPPRWGMVSPEEIARVDVIYGPFSALYPGNSAGGVALISTRDPERLEGHLNAQGSVQDYAIYGTDERYDSHHLSASLANRMGRGSFWLSADRLDAQGQPMSYATAALSRTSIDPEAPPPAVSGAYRDEDPTGAQRLVFGAYGIDHTVQDNLTFKLAYDLTPTLRAAYRSGLWQNDSETGAQSYLRDAAGQPFYNGKVAIDGTLYTVRGLSPGQSESLHYLHGLSLKSDTEGPWDWEAVASLYDYDEDESRSTTANAGADSGLGTRRPSGRITDMSGTGWQSLDGRGIWRSAGQPGSPHELSFGYHFDRYELASVAYATDDWLTGGRGDVQSASEGKTETHAVYLQDAWRLDPDWTLVLGLRPEYWRAFDGVNATSTASQPYASRSKTTVSPKVSLSYQLAADWLLRGSIGQAYRFPTVTELFQKISGTTSDLQNDPDLKPEQVLASEFAVEHALPGGLWRTSLFHQKREDALYTQRDVTVFPNLTSVQNVEEIQLYGIETVLELADLLIIGLDVRASVTYAHSRIKENTRNPETEGNWQPRIPDWRATVLTIYRPSDAWACALGLRYSGAQYGNLENTDTHRSFGDSSEYVFLDAKLSYFPNANWTFSAGADNLTDYAAYVYHPWPGRTFFANVKYAF</sequence>
<gene>
    <name evidence="15" type="ORF">E4680_06375</name>
</gene>
<evidence type="ECO:0000256" key="9">
    <source>
        <dbReference type="ARBA" id="ARBA00023237"/>
    </source>
</evidence>
<dbReference type="Pfam" id="PF07715">
    <property type="entry name" value="Plug"/>
    <property type="match status" value="1"/>
</dbReference>
<dbReference type="Gene3D" id="2.170.130.10">
    <property type="entry name" value="TonB-dependent receptor, plug domain"/>
    <property type="match status" value="1"/>
</dbReference>